<evidence type="ECO:0000313" key="3">
    <source>
        <dbReference type="Proteomes" id="UP001176059"/>
    </source>
</evidence>
<dbReference type="Proteomes" id="UP001176059">
    <property type="component" value="Unassembled WGS sequence"/>
</dbReference>
<evidence type="ECO:0000256" key="1">
    <source>
        <dbReference type="SAM" id="SignalP"/>
    </source>
</evidence>
<gene>
    <name evidence="2" type="ORF">DFJ43DRAFT_1203263</name>
</gene>
<name>A0AA38JCU8_9AGAR</name>
<feature type="signal peptide" evidence="1">
    <location>
        <begin position="1"/>
        <end position="23"/>
    </location>
</feature>
<evidence type="ECO:0000313" key="2">
    <source>
        <dbReference type="EMBL" id="KAJ3721334.1"/>
    </source>
</evidence>
<reference evidence="2" key="1">
    <citation type="submission" date="2022-08" db="EMBL/GenBank/DDBJ databases">
        <authorList>
            <consortium name="DOE Joint Genome Institute"/>
            <person name="Min B."/>
            <person name="Sierra-Patev S."/>
            <person name="Naranjo-Ortiz M."/>
            <person name="Looney B."/>
            <person name="Konkel Z."/>
            <person name="Slot J.C."/>
            <person name="Sakamoto Y."/>
            <person name="Steenwyk J.L."/>
            <person name="Rokas A."/>
            <person name="Carro J."/>
            <person name="Camarero S."/>
            <person name="Ferreira P."/>
            <person name="Molpeceres G."/>
            <person name="Ruiz-duenas F.J."/>
            <person name="Serrano A."/>
            <person name="Henrissat B."/>
            <person name="Drula E."/>
            <person name="Hughes K.W."/>
            <person name="Mata J.L."/>
            <person name="Ishikawa N.K."/>
            <person name="Vargas-Isla R."/>
            <person name="Ushijima S."/>
            <person name="Smith C.A."/>
            <person name="Ahrendt S."/>
            <person name="Andreopoulos W."/>
            <person name="He G."/>
            <person name="LaButti K."/>
            <person name="Lipzen A."/>
            <person name="Ng V."/>
            <person name="Riley R."/>
            <person name="Sandor L."/>
            <person name="Barry K."/>
            <person name="Martinez A.T."/>
            <person name="Xiao Y."/>
            <person name="Gibbons J.G."/>
            <person name="Terashima K."/>
            <person name="Hibbett D.S."/>
            <person name="Grigoriev I.V."/>
        </authorList>
    </citation>
    <scope>NUCLEOTIDE SEQUENCE</scope>
    <source>
        <strain evidence="2">ET3784</strain>
    </source>
</reference>
<sequence>MKFTMWKAKLSILVLGSSTSILALPQPQPPWLGKYIVHPSTLKDDQHIIFDPLDLELGDSISDTGDLAEVKRVRKFRGIQRNDLVAKVFRSETTTADHVGAEIEALKQIGEFHVAGDYDGSMVIIMEKKPGEILQNTKQYKQAAPSDRSRLRSEAKKKYCEKVAKIAIDKKAYHDDKSSRNYLVQFSDEMTPVTISSVEVIDWGITRIVNEPVPEEKKVYQYCMGQ</sequence>
<comment type="caution">
    <text evidence="2">The sequence shown here is derived from an EMBL/GenBank/DDBJ whole genome shotgun (WGS) entry which is preliminary data.</text>
</comment>
<accession>A0AA38JCU8</accession>
<reference evidence="2" key="2">
    <citation type="journal article" date="2023" name="Proc. Natl. Acad. Sci. U.S.A.">
        <title>A global phylogenomic analysis of the shiitake genus Lentinula.</title>
        <authorList>
            <person name="Sierra-Patev S."/>
            <person name="Min B."/>
            <person name="Naranjo-Ortiz M."/>
            <person name="Looney B."/>
            <person name="Konkel Z."/>
            <person name="Slot J.C."/>
            <person name="Sakamoto Y."/>
            <person name="Steenwyk J.L."/>
            <person name="Rokas A."/>
            <person name="Carro J."/>
            <person name="Camarero S."/>
            <person name="Ferreira P."/>
            <person name="Molpeceres G."/>
            <person name="Ruiz-Duenas F.J."/>
            <person name="Serrano A."/>
            <person name="Henrissat B."/>
            <person name="Drula E."/>
            <person name="Hughes K.W."/>
            <person name="Mata J.L."/>
            <person name="Ishikawa N.K."/>
            <person name="Vargas-Isla R."/>
            <person name="Ushijima S."/>
            <person name="Smith C.A."/>
            <person name="Donoghue J."/>
            <person name="Ahrendt S."/>
            <person name="Andreopoulos W."/>
            <person name="He G."/>
            <person name="LaButti K."/>
            <person name="Lipzen A."/>
            <person name="Ng V."/>
            <person name="Riley R."/>
            <person name="Sandor L."/>
            <person name="Barry K."/>
            <person name="Martinez A.T."/>
            <person name="Xiao Y."/>
            <person name="Gibbons J.G."/>
            <person name="Terashima K."/>
            <person name="Grigoriev I.V."/>
            <person name="Hibbett D."/>
        </authorList>
    </citation>
    <scope>NUCLEOTIDE SEQUENCE</scope>
    <source>
        <strain evidence="2">ET3784</strain>
    </source>
</reference>
<keyword evidence="3" id="KW-1185">Reference proteome</keyword>
<proteinExistence type="predicted"/>
<keyword evidence="1" id="KW-0732">Signal</keyword>
<protein>
    <recommendedName>
        <fullName evidence="4">Protein kinase domain-containing protein</fullName>
    </recommendedName>
</protein>
<evidence type="ECO:0008006" key="4">
    <source>
        <dbReference type="Google" id="ProtNLM"/>
    </source>
</evidence>
<organism evidence="2 3">
    <name type="scientific">Lentinula guzmanii</name>
    <dbReference type="NCBI Taxonomy" id="2804957"/>
    <lineage>
        <taxon>Eukaryota</taxon>
        <taxon>Fungi</taxon>
        <taxon>Dikarya</taxon>
        <taxon>Basidiomycota</taxon>
        <taxon>Agaricomycotina</taxon>
        <taxon>Agaricomycetes</taxon>
        <taxon>Agaricomycetidae</taxon>
        <taxon>Agaricales</taxon>
        <taxon>Marasmiineae</taxon>
        <taxon>Omphalotaceae</taxon>
        <taxon>Lentinula</taxon>
    </lineage>
</organism>
<feature type="chain" id="PRO_5041341723" description="Protein kinase domain-containing protein" evidence="1">
    <location>
        <begin position="24"/>
        <end position="226"/>
    </location>
</feature>
<dbReference type="AlphaFoldDB" id="A0AA38JCU8"/>
<dbReference type="EMBL" id="JANVFO010000059">
    <property type="protein sequence ID" value="KAJ3721334.1"/>
    <property type="molecule type" value="Genomic_DNA"/>
</dbReference>